<keyword evidence="3" id="KW-1185">Reference proteome</keyword>
<evidence type="ECO:0000313" key="3">
    <source>
        <dbReference type="Proteomes" id="UP000226031"/>
    </source>
</evidence>
<proteinExistence type="predicted"/>
<name>A0A2B7ZN19_9EURO</name>
<evidence type="ECO:0000313" key="2">
    <source>
        <dbReference type="EMBL" id="PGH35045.1"/>
    </source>
</evidence>
<dbReference type="Proteomes" id="UP000226031">
    <property type="component" value="Unassembled WGS sequence"/>
</dbReference>
<accession>A0A2B7ZN19</accession>
<protein>
    <submittedName>
        <fullName evidence="2">Uncharacterized protein</fullName>
    </submittedName>
</protein>
<dbReference type="VEuPathDB" id="FungiDB:EMCG_01189"/>
<dbReference type="EMBL" id="PDND01000028">
    <property type="protein sequence ID" value="PGH35045.1"/>
    <property type="molecule type" value="Genomic_DNA"/>
</dbReference>
<organism evidence="2 3">
    <name type="scientific">[Emmonsia] crescens</name>
    <dbReference type="NCBI Taxonomy" id="73230"/>
    <lineage>
        <taxon>Eukaryota</taxon>
        <taxon>Fungi</taxon>
        <taxon>Dikarya</taxon>
        <taxon>Ascomycota</taxon>
        <taxon>Pezizomycotina</taxon>
        <taxon>Eurotiomycetes</taxon>
        <taxon>Eurotiomycetidae</taxon>
        <taxon>Onygenales</taxon>
        <taxon>Ajellomycetaceae</taxon>
        <taxon>Emergomyces</taxon>
    </lineage>
</organism>
<sequence>MACIIKFILVLALRFGGSTQRPVYRSAPENSKNGRRVRATYTKSGGLNAHDPDMERAGGNVPRYKEEDPVIFPTDPFQRQYLRKGRFLICQNDNEEMRWPTLSMVSDIFSLPKAWKDRDVANIETGIRGISNAMGCNMGRTSVTSGGPSTRNNIPKLDVAAVLGH</sequence>
<comment type="caution">
    <text evidence="2">The sequence shown here is derived from an EMBL/GenBank/DDBJ whole genome shotgun (WGS) entry which is preliminary data.</text>
</comment>
<dbReference type="AlphaFoldDB" id="A0A2B7ZN19"/>
<feature type="chain" id="PRO_5012812462" evidence="1">
    <location>
        <begin position="21"/>
        <end position="165"/>
    </location>
</feature>
<keyword evidence="1" id="KW-0732">Signal</keyword>
<evidence type="ECO:0000256" key="1">
    <source>
        <dbReference type="SAM" id="SignalP"/>
    </source>
</evidence>
<reference evidence="2 3" key="1">
    <citation type="submission" date="2017-10" db="EMBL/GenBank/DDBJ databases">
        <title>Comparative genomics in systemic dimorphic fungi from Ajellomycetaceae.</title>
        <authorList>
            <person name="Munoz J.F."/>
            <person name="Mcewen J.G."/>
            <person name="Clay O.K."/>
            <person name="Cuomo C.A."/>
        </authorList>
    </citation>
    <scope>NUCLEOTIDE SEQUENCE [LARGE SCALE GENOMIC DNA]</scope>
    <source>
        <strain evidence="2 3">UAMH4076</strain>
    </source>
</reference>
<gene>
    <name evidence="2" type="ORF">GX50_02076</name>
</gene>
<feature type="signal peptide" evidence="1">
    <location>
        <begin position="1"/>
        <end position="20"/>
    </location>
</feature>